<evidence type="ECO:0000256" key="3">
    <source>
        <dbReference type="ARBA" id="ARBA00022448"/>
    </source>
</evidence>
<dbReference type="InterPro" id="IPR001505">
    <property type="entry name" value="Copper_CuA"/>
</dbReference>
<dbReference type="NCBIfam" id="TIGR02866">
    <property type="entry name" value="CoxB"/>
    <property type="match status" value="1"/>
</dbReference>
<proteinExistence type="inferred from homology"/>
<evidence type="ECO:0000256" key="1">
    <source>
        <dbReference type="ARBA" id="ARBA00004141"/>
    </source>
</evidence>
<keyword evidence="8 14" id="KW-0249">Electron transport</keyword>
<dbReference type="InterPro" id="IPR036257">
    <property type="entry name" value="Cyt_c_oxidase_su2_TM_sf"/>
</dbReference>
<keyword evidence="19" id="KW-0560">Oxidoreductase</keyword>
<dbReference type="GO" id="GO:0005507">
    <property type="term" value="F:copper ion binding"/>
    <property type="evidence" value="ECO:0007669"/>
    <property type="project" value="InterPro"/>
</dbReference>
<dbReference type="InterPro" id="IPR011759">
    <property type="entry name" value="Cyt_c_oxidase_su2_TM_dom"/>
</dbReference>
<dbReference type="Proteomes" id="UP000588586">
    <property type="component" value="Unassembled WGS sequence"/>
</dbReference>
<dbReference type="PROSITE" id="PS00078">
    <property type="entry name" value="COX2"/>
    <property type="match status" value="1"/>
</dbReference>
<dbReference type="GO" id="GO:0042773">
    <property type="term" value="P:ATP synthesis coupled electron transport"/>
    <property type="evidence" value="ECO:0007669"/>
    <property type="project" value="TreeGrafter"/>
</dbReference>
<name>A0A849HCX6_9MICO</name>
<dbReference type="PRINTS" id="PR01166">
    <property type="entry name" value="CYCOXIDASEII"/>
</dbReference>
<evidence type="ECO:0000313" key="20">
    <source>
        <dbReference type="Proteomes" id="UP000588586"/>
    </source>
</evidence>
<comment type="cofactor">
    <cofactor evidence="15">
        <name>Cu cation</name>
        <dbReference type="ChEBI" id="CHEBI:23378"/>
    </cofactor>
    <text evidence="15">Binds a copper A center.</text>
</comment>
<dbReference type="EMBL" id="JABEPQ010000001">
    <property type="protein sequence ID" value="NNM45268.1"/>
    <property type="molecule type" value="Genomic_DNA"/>
</dbReference>
<evidence type="ECO:0000256" key="10">
    <source>
        <dbReference type="ARBA" id="ARBA00023008"/>
    </source>
</evidence>
<evidence type="ECO:0000256" key="13">
    <source>
        <dbReference type="ARBA" id="ARBA00047816"/>
    </source>
</evidence>
<comment type="subcellular location">
    <subcellularLocation>
        <location evidence="14">Cell membrane</location>
        <topology evidence="14">Multi-pass membrane protein</topology>
    </subcellularLocation>
    <subcellularLocation>
        <location evidence="1">Membrane</location>
        <topology evidence="1">Multi-pass membrane protein</topology>
    </subcellularLocation>
</comment>
<evidence type="ECO:0000256" key="15">
    <source>
        <dbReference type="RuleBase" id="RU004024"/>
    </source>
</evidence>
<evidence type="ECO:0000256" key="16">
    <source>
        <dbReference type="SAM" id="MobiDB-lite"/>
    </source>
</evidence>
<keyword evidence="6 15" id="KW-0479">Metal-binding</keyword>
<evidence type="ECO:0000256" key="2">
    <source>
        <dbReference type="ARBA" id="ARBA00007866"/>
    </source>
</evidence>
<dbReference type="Pfam" id="PF00116">
    <property type="entry name" value="COX2"/>
    <property type="match status" value="1"/>
</dbReference>
<dbReference type="SUPFAM" id="SSF49503">
    <property type="entry name" value="Cupredoxins"/>
    <property type="match status" value="1"/>
</dbReference>
<comment type="function">
    <text evidence="12 15">Subunits I and II form the functional core of the enzyme complex. Electrons originating in cytochrome c are transferred via heme a and Cu(A) to the binuclear center formed by heme a3 and Cu(B).</text>
</comment>
<dbReference type="InterPro" id="IPR014222">
    <property type="entry name" value="Cyt_c_oxidase_su2"/>
</dbReference>
<dbReference type="PANTHER" id="PTHR22888">
    <property type="entry name" value="CYTOCHROME C OXIDASE, SUBUNIT II"/>
    <property type="match status" value="1"/>
</dbReference>
<evidence type="ECO:0000256" key="6">
    <source>
        <dbReference type="ARBA" id="ARBA00022723"/>
    </source>
</evidence>
<dbReference type="InterPro" id="IPR008972">
    <property type="entry name" value="Cupredoxin"/>
</dbReference>
<keyword evidence="7" id="KW-1278">Translocase</keyword>
<evidence type="ECO:0000256" key="12">
    <source>
        <dbReference type="ARBA" id="ARBA00024688"/>
    </source>
</evidence>
<dbReference type="CDD" id="cd13919">
    <property type="entry name" value="CuRO_HCO_II_like_5"/>
    <property type="match status" value="1"/>
</dbReference>
<dbReference type="EC" id="7.1.1.9" evidence="15"/>
<dbReference type="GO" id="GO:0004129">
    <property type="term" value="F:cytochrome-c oxidase activity"/>
    <property type="evidence" value="ECO:0007669"/>
    <property type="project" value="UniProtKB-EC"/>
</dbReference>
<feature type="transmembrane region" description="Helical" evidence="17">
    <location>
        <begin position="122"/>
        <end position="140"/>
    </location>
</feature>
<evidence type="ECO:0000256" key="5">
    <source>
        <dbReference type="ARBA" id="ARBA00022692"/>
    </source>
</evidence>
<dbReference type="Gene3D" id="1.10.287.90">
    <property type="match status" value="1"/>
</dbReference>
<dbReference type="AlphaFoldDB" id="A0A849HCX6"/>
<keyword evidence="11 17" id="KW-0472">Membrane</keyword>
<dbReference type="Pfam" id="PF02790">
    <property type="entry name" value="COX2_TM"/>
    <property type="match status" value="1"/>
</dbReference>
<keyword evidence="20" id="KW-1185">Reference proteome</keyword>
<dbReference type="Gene3D" id="2.60.40.420">
    <property type="entry name" value="Cupredoxins - blue copper proteins"/>
    <property type="match status" value="1"/>
</dbReference>
<evidence type="ECO:0000256" key="11">
    <source>
        <dbReference type="ARBA" id="ARBA00023136"/>
    </source>
</evidence>
<feature type="transmembrane region" description="Helical" evidence="17">
    <location>
        <begin position="76"/>
        <end position="101"/>
    </location>
</feature>
<gene>
    <name evidence="19" type="primary">coxB</name>
    <name evidence="19" type="ORF">HJG52_04525</name>
</gene>
<dbReference type="GO" id="GO:0005886">
    <property type="term" value="C:plasma membrane"/>
    <property type="evidence" value="ECO:0007669"/>
    <property type="project" value="UniProtKB-SubCell"/>
</dbReference>
<evidence type="ECO:0000256" key="17">
    <source>
        <dbReference type="SAM" id="Phobius"/>
    </source>
</evidence>
<dbReference type="PROSITE" id="PS50857">
    <property type="entry name" value="COX2_CUA"/>
    <property type="match status" value="1"/>
</dbReference>
<feature type="region of interest" description="Disordered" evidence="16">
    <location>
        <begin position="1"/>
        <end position="30"/>
    </location>
</feature>
<evidence type="ECO:0000256" key="9">
    <source>
        <dbReference type="ARBA" id="ARBA00022989"/>
    </source>
</evidence>
<comment type="catalytic activity">
    <reaction evidence="13 15">
        <text>4 Fe(II)-[cytochrome c] + O2 + 8 H(+)(in) = 4 Fe(III)-[cytochrome c] + 2 H2O + 4 H(+)(out)</text>
        <dbReference type="Rhea" id="RHEA:11436"/>
        <dbReference type="Rhea" id="RHEA-COMP:10350"/>
        <dbReference type="Rhea" id="RHEA-COMP:14399"/>
        <dbReference type="ChEBI" id="CHEBI:15377"/>
        <dbReference type="ChEBI" id="CHEBI:15378"/>
        <dbReference type="ChEBI" id="CHEBI:15379"/>
        <dbReference type="ChEBI" id="CHEBI:29033"/>
        <dbReference type="ChEBI" id="CHEBI:29034"/>
        <dbReference type="EC" id="7.1.1.9"/>
    </reaction>
</comment>
<keyword evidence="4 14" id="KW-0679">Respiratory chain</keyword>
<comment type="caution">
    <text evidence="19">The sequence shown here is derived from an EMBL/GenBank/DDBJ whole genome shotgun (WGS) entry which is preliminary data.</text>
</comment>
<comment type="similarity">
    <text evidence="2 14">Belongs to the cytochrome c oxidase subunit 2 family.</text>
</comment>
<dbReference type="PANTHER" id="PTHR22888:SF9">
    <property type="entry name" value="CYTOCHROME C OXIDASE SUBUNIT 2"/>
    <property type="match status" value="1"/>
</dbReference>
<evidence type="ECO:0000313" key="19">
    <source>
        <dbReference type="EMBL" id="NNM45268.1"/>
    </source>
</evidence>
<protein>
    <recommendedName>
        <fullName evidence="15">Cytochrome c oxidase subunit 2</fullName>
        <ecNumber evidence="15">7.1.1.9</ecNumber>
    </recommendedName>
</protein>
<keyword evidence="9 17" id="KW-1133">Transmembrane helix</keyword>
<keyword evidence="5 14" id="KW-0812">Transmembrane</keyword>
<feature type="domain" description="Cytochrome oxidase subunit II copper A binding" evidence="18">
    <location>
        <begin position="152"/>
        <end position="280"/>
    </location>
</feature>
<dbReference type="InterPro" id="IPR002429">
    <property type="entry name" value="CcO_II-like_C"/>
</dbReference>
<accession>A0A849HCX6</accession>
<dbReference type="SUPFAM" id="SSF81464">
    <property type="entry name" value="Cytochrome c oxidase subunit II-like, transmembrane region"/>
    <property type="match status" value="1"/>
</dbReference>
<keyword evidence="3 14" id="KW-0813">Transport</keyword>
<evidence type="ECO:0000256" key="7">
    <source>
        <dbReference type="ARBA" id="ARBA00022967"/>
    </source>
</evidence>
<feature type="region of interest" description="Disordered" evidence="16">
    <location>
        <begin position="287"/>
        <end position="313"/>
    </location>
</feature>
<keyword evidence="10 15" id="KW-0186">Copper</keyword>
<feature type="transmembrane region" description="Helical" evidence="17">
    <location>
        <begin position="37"/>
        <end position="56"/>
    </location>
</feature>
<organism evidence="19 20">
    <name type="scientific">Knoellia koreensis</name>
    <dbReference type="NCBI Taxonomy" id="2730921"/>
    <lineage>
        <taxon>Bacteria</taxon>
        <taxon>Bacillati</taxon>
        <taxon>Actinomycetota</taxon>
        <taxon>Actinomycetes</taxon>
        <taxon>Micrococcales</taxon>
        <taxon>Intrasporangiaceae</taxon>
        <taxon>Knoellia</taxon>
    </lineage>
</organism>
<evidence type="ECO:0000259" key="18">
    <source>
        <dbReference type="PROSITE" id="PS50857"/>
    </source>
</evidence>
<evidence type="ECO:0000256" key="14">
    <source>
        <dbReference type="RuleBase" id="RU000456"/>
    </source>
</evidence>
<reference evidence="19 20" key="1">
    <citation type="submission" date="2020-04" db="EMBL/GenBank/DDBJ databases">
        <title>Knoellia sp. isolate from air conditioner.</title>
        <authorList>
            <person name="Chea S."/>
            <person name="Kim D.-U."/>
        </authorList>
    </citation>
    <scope>NUCLEOTIDE SEQUENCE [LARGE SCALE GENOMIC DNA]</scope>
    <source>
        <strain evidence="19 20">DB2414S</strain>
    </source>
</reference>
<sequence length="313" mass="34459">MAHPCPDDCPEEGAPLRQHDVPGPQQARRRTGLRRSLTAAGLGLAALALSGCAGRVQDGFLPAPVTENGTHVVRLWNGAWIAALAVGIIVWGLILWCVVAYRRKKDDTALPVQLRYNVPMEILYTVIPVFMVAVLFYYTARDEATLLNTSKEPDVVVNVVGKKWSWDFNYVNEDTYESGTQAELTGQPGVEKDLPTLYLPVNKRVEFVLTARDVIHSFWVPAFLQKLDMIPGKVNKFQVVPTETGEFKGKCAELCGAYHSQMLFNVKVVSEADYQAHIAELKAQGNTGQLDNSLNPEKLVPEDKGLVPSAGSK</sequence>
<dbReference type="InterPro" id="IPR045187">
    <property type="entry name" value="CcO_II"/>
</dbReference>
<evidence type="ECO:0000256" key="4">
    <source>
        <dbReference type="ARBA" id="ARBA00022660"/>
    </source>
</evidence>
<evidence type="ECO:0000256" key="8">
    <source>
        <dbReference type="ARBA" id="ARBA00022982"/>
    </source>
</evidence>
<dbReference type="GO" id="GO:0016491">
    <property type="term" value="F:oxidoreductase activity"/>
    <property type="evidence" value="ECO:0007669"/>
    <property type="project" value="UniProtKB-KW"/>
</dbReference>